<dbReference type="InterPro" id="IPR004843">
    <property type="entry name" value="Calcineurin-like_PHP"/>
</dbReference>
<feature type="domain" description="Calcineurin-like phosphoesterase" evidence="3">
    <location>
        <begin position="58"/>
        <end position="274"/>
    </location>
</feature>
<dbReference type="PANTHER" id="PTHR14795">
    <property type="entry name" value="HELICASE RELATED"/>
    <property type="match status" value="1"/>
</dbReference>
<feature type="domain" description="TMEM62 Ig-like" evidence="4">
    <location>
        <begin position="365"/>
        <end position="487"/>
    </location>
</feature>
<feature type="transmembrane region" description="Helical" evidence="1">
    <location>
        <begin position="723"/>
        <end position="748"/>
    </location>
</feature>
<keyword evidence="1" id="KW-1133">Transmembrane helix</keyword>
<dbReference type="InterPro" id="IPR029052">
    <property type="entry name" value="Metallo-depent_PP-like"/>
</dbReference>
<feature type="transmembrane region" description="Helical" evidence="1">
    <location>
        <begin position="508"/>
        <end position="526"/>
    </location>
</feature>
<feature type="signal peptide" evidence="2">
    <location>
        <begin position="1"/>
        <end position="27"/>
    </location>
</feature>
<dbReference type="Proteomes" id="UP001497512">
    <property type="component" value="Chromosome 17"/>
</dbReference>
<evidence type="ECO:0000313" key="7">
    <source>
        <dbReference type="Proteomes" id="UP001497512"/>
    </source>
</evidence>
<feature type="chain" id="PRO_5046491728" description="Calcineurin-like phosphoesterase domain-containing protein" evidence="2">
    <location>
        <begin position="28"/>
        <end position="763"/>
    </location>
</feature>
<evidence type="ECO:0000259" key="4">
    <source>
        <dbReference type="Pfam" id="PF24384"/>
    </source>
</evidence>
<evidence type="ECO:0000259" key="5">
    <source>
        <dbReference type="Pfam" id="PF24394"/>
    </source>
</evidence>
<name>A0ABP0TZR5_9BRYO</name>
<protein>
    <recommendedName>
        <fullName evidence="8">Calcineurin-like phosphoesterase domain-containing protein</fullName>
    </recommendedName>
</protein>
<feature type="transmembrane region" description="Helical" evidence="1">
    <location>
        <begin position="638"/>
        <end position="657"/>
    </location>
</feature>
<proteinExistence type="predicted"/>
<dbReference type="SUPFAM" id="SSF56300">
    <property type="entry name" value="Metallo-dependent phosphatases"/>
    <property type="match status" value="1"/>
</dbReference>
<keyword evidence="7" id="KW-1185">Reference proteome</keyword>
<dbReference type="InterPro" id="IPR056230">
    <property type="entry name" value="TMEM62_C"/>
</dbReference>
<dbReference type="EMBL" id="OZ019909">
    <property type="protein sequence ID" value="CAK9209387.1"/>
    <property type="molecule type" value="Genomic_DNA"/>
</dbReference>
<keyword evidence="1" id="KW-0472">Membrane</keyword>
<dbReference type="Gene3D" id="3.60.21.10">
    <property type="match status" value="1"/>
</dbReference>
<keyword evidence="1" id="KW-0812">Transmembrane</keyword>
<organism evidence="6 7">
    <name type="scientific">Sphagnum troendelagicum</name>
    <dbReference type="NCBI Taxonomy" id="128251"/>
    <lineage>
        <taxon>Eukaryota</taxon>
        <taxon>Viridiplantae</taxon>
        <taxon>Streptophyta</taxon>
        <taxon>Embryophyta</taxon>
        <taxon>Bryophyta</taxon>
        <taxon>Sphagnophytina</taxon>
        <taxon>Sphagnopsida</taxon>
        <taxon>Sphagnales</taxon>
        <taxon>Sphagnaceae</taxon>
        <taxon>Sphagnum</taxon>
    </lineage>
</organism>
<dbReference type="InterPro" id="IPR056229">
    <property type="entry name" value="Ig_TMM62"/>
</dbReference>
<sequence length="763" mass="86656">MGFKARKLREVLGGGILICMLLIQANASPPTKENSWNERMQNIVKADHRNAPANVVWVVQLSDLHISKWIPERSKALRKSLGHALQFIKPALVWITGDLTDAKNKERTATRQDEGEWIDYWDSIQKVADGSGLPIERFFDMRGNHDKYGVPLSSSLDYYSAYSVNGHLNRTNLVQSITVLGGDGRKHLFVGIDDAMQIGLRAPSNVFGHPTDQSLVDIDQQLSQWDHDNSAPVTKIVFGHFPMSFTTSTETGKHPEGIFAKHNISAYVCGHLHTKFGKHLYKHHSHEECSSVKKSMQRFVPKNCCHFGRLVFPEYKQVGEFWEWEMGDWRVSRMMRIMATDNGHTSFVDVELIPPKEKSDQEFVMPTIILPTFPLNSLTMLQGSVKILPLDRIRVLIFSNTPPIWVKARIIDAKSLALTVVEEISMRLIDYNSGIRGESGPYYYDAVWNSAEYADDSPTRYWLEIILEEKEKGITVSEPRPFSVNGHLGNFRLTWLGYLGMGFRWEKLYPFLLWGMVAFVFSMLIVPKVFSFQLEKANLCDEWVMTVLRPASDFRTMIFKLIKVPFWVVFENARNTCIWACSLAYVMCLTFLPWFSGRVLADDFPIGHMSVWGWSVKPSNVTSVNQVSGLGVPDIMEIVLPHMYTVLFPLILMVSALSAERAACRHHIGMAGKCHRQSGSKLSQWLLNEYCSVCNRLIRKGLFVGCLAITFLHWQLLSSLMRAYGSTVLVMTPIFAWTVPALIVFSLIQTSPIRPISVAAHEN</sequence>
<feature type="transmembrane region" description="Helical" evidence="1">
    <location>
        <begin position="697"/>
        <end position="717"/>
    </location>
</feature>
<accession>A0ABP0TZR5</accession>
<evidence type="ECO:0008006" key="8">
    <source>
        <dbReference type="Google" id="ProtNLM"/>
    </source>
</evidence>
<reference evidence="6" key="1">
    <citation type="submission" date="2024-02" db="EMBL/GenBank/DDBJ databases">
        <authorList>
            <consortium name="ELIXIR-Norway"/>
            <consortium name="Elixir Norway"/>
        </authorList>
    </citation>
    <scope>NUCLEOTIDE SEQUENCE</scope>
</reference>
<dbReference type="Pfam" id="PF24384">
    <property type="entry name" value="Ig_TMM62"/>
    <property type="match status" value="1"/>
</dbReference>
<evidence type="ECO:0000256" key="2">
    <source>
        <dbReference type="SAM" id="SignalP"/>
    </source>
</evidence>
<keyword evidence="2" id="KW-0732">Signal</keyword>
<evidence type="ECO:0000313" key="6">
    <source>
        <dbReference type="EMBL" id="CAK9209387.1"/>
    </source>
</evidence>
<evidence type="ECO:0000256" key="1">
    <source>
        <dbReference type="SAM" id="Phobius"/>
    </source>
</evidence>
<feature type="transmembrane region" description="Helical" evidence="1">
    <location>
        <begin position="577"/>
        <end position="595"/>
    </location>
</feature>
<gene>
    <name evidence="6" type="ORF">CSSPTR1EN2_LOCUS9676</name>
</gene>
<dbReference type="PANTHER" id="PTHR14795:SF0">
    <property type="entry name" value="TRANSMEMBRANE PROTEIN 62"/>
    <property type="match status" value="1"/>
</dbReference>
<dbReference type="Pfam" id="PF24394">
    <property type="entry name" value="TMEM62_C"/>
    <property type="match status" value="1"/>
</dbReference>
<feature type="domain" description="TMEM62 C-terminal" evidence="5">
    <location>
        <begin position="511"/>
        <end position="729"/>
    </location>
</feature>
<dbReference type="Pfam" id="PF00149">
    <property type="entry name" value="Metallophos"/>
    <property type="match status" value="1"/>
</dbReference>
<evidence type="ECO:0000259" key="3">
    <source>
        <dbReference type="Pfam" id="PF00149"/>
    </source>
</evidence>